<evidence type="ECO:0000259" key="9">
    <source>
        <dbReference type="PROSITE" id="PS50929"/>
    </source>
</evidence>
<feature type="transmembrane region" description="Helical" evidence="7">
    <location>
        <begin position="219"/>
        <end position="239"/>
    </location>
</feature>
<comment type="subcellular location">
    <subcellularLocation>
        <location evidence="1">Cell membrane</location>
        <topology evidence="1">Multi-pass membrane protein</topology>
    </subcellularLocation>
</comment>
<accession>A0ABW6UF29</accession>
<dbReference type="InterPro" id="IPR003439">
    <property type="entry name" value="ABC_transporter-like_ATP-bd"/>
</dbReference>
<evidence type="ECO:0000256" key="4">
    <source>
        <dbReference type="ARBA" id="ARBA00022840"/>
    </source>
</evidence>
<dbReference type="Pfam" id="PF00005">
    <property type="entry name" value="ABC_tran"/>
    <property type="match status" value="1"/>
</dbReference>
<name>A0ABW6UF29_9ACTN</name>
<dbReference type="SUPFAM" id="SSF52540">
    <property type="entry name" value="P-loop containing nucleoside triphosphate hydrolases"/>
    <property type="match status" value="1"/>
</dbReference>
<dbReference type="CDD" id="cd18547">
    <property type="entry name" value="ABC_6TM_Tm288_like"/>
    <property type="match status" value="1"/>
</dbReference>
<sequence>MYLGFRPVRREGVPGVATGRTLADAALVAVGGNGSRSGPKGRRPTTFRRTAIRLLGLLAPRRRTVLLALALGAASAGLTALGPRLLGHATDLVVGGSPGAPAVFGVPAASGVPFGAVGRVLCWALLVYTGAAVCALLQARVTLRVIGHLVHDLRARVERKTAHLPLSHLDGRPRGDTLSRATHDVDNIAQSLQQTLGQLVGSTMTAVGVVVVMSWTSPLLTLVALVTVPLSGTVAARLARRAQRQFKAQRAAMGALTGYAEETYSGHALVTVFDHREQAERRFARHNGDFHRASLKAQYLSGLIPVAMASVASLTFVLIAVVGGLRVAAGALTIGTVQAFVQYARLLGQPLGQFAGTANLVQSAVASAERVFELLDAEEEPPDPRPAAGAWTPRPVRGQVVFDRVRFSYDPERPLIQDLSLTAGPGTTTAVVGPTGAGKSTLVNLLLRFHEVQGGRILLDGTDISRMPRGELRRHICTVLQDTWLFTGTVAENIAYGSRREVTREQIVAAARAARLDRLVRTLPDGYDTLISEHATQISAGEKQLITIARAFLADAPVLVLDEATSSLDARTEALVQEAMRELRAGRTSLVVAHRLATVRDADAILVMADGRIAERGRHAELLAAGGVYTGLYEAGFSPSGHSAPERT</sequence>
<evidence type="ECO:0000256" key="1">
    <source>
        <dbReference type="ARBA" id="ARBA00004651"/>
    </source>
</evidence>
<evidence type="ECO:0000313" key="11">
    <source>
        <dbReference type="Proteomes" id="UP001602058"/>
    </source>
</evidence>
<keyword evidence="6 7" id="KW-0472">Membrane</keyword>
<feature type="transmembrane region" description="Helical" evidence="7">
    <location>
        <begin position="302"/>
        <end position="325"/>
    </location>
</feature>
<feature type="transmembrane region" description="Helical" evidence="7">
    <location>
        <begin position="116"/>
        <end position="137"/>
    </location>
</feature>
<evidence type="ECO:0000256" key="3">
    <source>
        <dbReference type="ARBA" id="ARBA00022741"/>
    </source>
</evidence>
<dbReference type="EMBL" id="JBIAWJ010000004">
    <property type="protein sequence ID" value="MFF4522023.1"/>
    <property type="molecule type" value="Genomic_DNA"/>
</dbReference>
<dbReference type="InterPro" id="IPR011527">
    <property type="entry name" value="ABC1_TM_dom"/>
</dbReference>
<evidence type="ECO:0000256" key="7">
    <source>
        <dbReference type="SAM" id="Phobius"/>
    </source>
</evidence>
<dbReference type="PROSITE" id="PS50893">
    <property type="entry name" value="ABC_TRANSPORTER_2"/>
    <property type="match status" value="1"/>
</dbReference>
<reference evidence="10 11" key="1">
    <citation type="submission" date="2024-10" db="EMBL/GenBank/DDBJ databases">
        <title>The Natural Products Discovery Center: Release of the First 8490 Sequenced Strains for Exploring Actinobacteria Biosynthetic Diversity.</title>
        <authorList>
            <person name="Kalkreuter E."/>
            <person name="Kautsar S.A."/>
            <person name="Yang D."/>
            <person name="Bader C.D."/>
            <person name="Teijaro C.N."/>
            <person name="Fluegel L."/>
            <person name="Davis C.M."/>
            <person name="Simpson J.R."/>
            <person name="Lauterbach L."/>
            <person name="Steele A.D."/>
            <person name="Gui C."/>
            <person name="Meng S."/>
            <person name="Li G."/>
            <person name="Viehrig K."/>
            <person name="Ye F."/>
            <person name="Su P."/>
            <person name="Kiefer A.F."/>
            <person name="Nichols A."/>
            <person name="Cepeda A.J."/>
            <person name="Yan W."/>
            <person name="Fan B."/>
            <person name="Jiang Y."/>
            <person name="Adhikari A."/>
            <person name="Zheng C.-J."/>
            <person name="Schuster L."/>
            <person name="Cowan T.M."/>
            <person name="Smanski M.J."/>
            <person name="Chevrette M.G."/>
            <person name="De Carvalho L.P.S."/>
            <person name="Shen B."/>
        </authorList>
    </citation>
    <scope>NUCLEOTIDE SEQUENCE [LARGE SCALE GENOMIC DNA]</scope>
    <source>
        <strain evidence="10 11">NPDC001390</strain>
    </source>
</reference>
<dbReference type="SUPFAM" id="SSF90123">
    <property type="entry name" value="ABC transporter transmembrane region"/>
    <property type="match status" value="1"/>
</dbReference>
<feature type="transmembrane region" description="Helical" evidence="7">
    <location>
        <begin position="65"/>
        <end position="86"/>
    </location>
</feature>
<keyword evidence="4 10" id="KW-0067">ATP-binding</keyword>
<feature type="domain" description="ABC transporter" evidence="8">
    <location>
        <begin position="400"/>
        <end position="635"/>
    </location>
</feature>
<dbReference type="PROSITE" id="PS50929">
    <property type="entry name" value="ABC_TM1F"/>
    <property type="match status" value="1"/>
</dbReference>
<dbReference type="InterPro" id="IPR017871">
    <property type="entry name" value="ABC_transporter-like_CS"/>
</dbReference>
<feature type="domain" description="ABC transmembrane type-1" evidence="9">
    <location>
        <begin position="66"/>
        <end position="363"/>
    </location>
</feature>
<evidence type="ECO:0000256" key="5">
    <source>
        <dbReference type="ARBA" id="ARBA00022989"/>
    </source>
</evidence>
<feature type="transmembrane region" description="Helical" evidence="7">
    <location>
        <begin position="196"/>
        <end position="213"/>
    </location>
</feature>
<organism evidence="10 11">
    <name type="scientific">Streptomyces bluensis</name>
    <dbReference type="NCBI Taxonomy" id="33897"/>
    <lineage>
        <taxon>Bacteria</taxon>
        <taxon>Bacillati</taxon>
        <taxon>Actinomycetota</taxon>
        <taxon>Actinomycetes</taxon>
        <taxon>Kitasatosporales</taxon>
        <taxon>Streptomycetaceae</taxon>
        <taxon>Streptomyces</taxon>
    </lineage>
</organism>
<keyword evidence="3" id="KW-0547">Nucleotide-binding</keyword>
<dbReference type="RefSeq" id="WP_387886047.1">
    <property type="nucleotide sequence ID" value="NZ_JBIAWJ010000004.1"/>
</dbReference>
<dbReference type="PANTHER" id="PTHR43394">
    <property type="entry name" value="ATP-DEPENDENT PERMEASE MDL1, MITOCHONDRIAL"/>
    <property type="match status" value="1"/>
</dbReference>
<dbReference type="PROSITE" id="PS00211">
    <property type="entry name" value="ABC_TRANSPORTER_1"/>
    <property type="match status" value="1"/>
</dbReference>
<dbReference type="InterPro" id="IPR027417">
    <property type="entry name" value="P-loop_NTPase"/>
</dbReference>
<dbReference type="SMART" id="SM00382">
    <property type="entry name" value="AAA"/>
    <property type="match status" value="1"/>
</dbReference>
<proteinExistence type="predicted"/>
<dbReference type="InterPro" id="IPR039421">
    <property type="entry name" value="Type_1_exporter"/>
</dbReference>
<dbReference type="Gene3D" id="1.20.1560.10">
    <property type="entry name" value="ABC transporter type 1, transmembrane domain"/>
    <property type="match status" value="1"/>
</dbReference>
<keyword evidence="2 7" id="KW-0812">Transmembrane</keyword>
<dbReference type="InterPro" id="IPR036640">
    <property type="entry name" value="ABC1_TM_sf"/>
</dbReference>
<dbReference type="InterPro" id="IPR003593">
    <property type="entry name" value="AAA+_ATPase"/>
</dbReference>
<evidence type="ECO:0000313" key="10">
    <source>
        <dbReference type="EMBL" id="MFF4522023.1"/>
    </source>
</evidence>
<dbReference type="GO" id="GO:0005524">
    <property type="term" value="F:ATP binding"/>
    <property type="evidence" value="ECO:0007669"/>
    <property type="project" value="UniProtKB-KW"/>
</dbReference>
<keyword evidence="11" id="KW-1185">Reference proteome</keyword>
<evidence type="ECO:0000259" key="8">
    <source>
        <dbReference type="PROSITE" id="PS50893"/>
    </source>
</evidence>
<dbReference type="PANTHER" id="PTHR43394:SF1">
    <property type="entry name" value="ATP-BINDING CASSETTE SUB-FAMILY B MEMBER 10, MITOCHONDRIAL"/>
    <property type="match status" value="1"/>
</dbReference>
<comment type="caution">
    <text evidence="10">The sequence shown here is derived from an EMBL/GenBank/DDBJ whole genome shotgun (WGS) entry which is preliminary data.</text>
</comment>
<evidence type="ECO:0000256" key="2">
    <source>
        <dbReference type="ARBA" id="ARBA00022692"/>
    </source>
</evidence>
<dbReference type="Proteomes" id="UP001602058">
    <property type="component" value="Unassembled WGS sequence"/>
</dbReference>
<dbReference type="Pfam" id="PF00664">
    <property type="entry name" value="ABC_membrane"/>
    <property type="match status" value="1"/>
</dbReference>
<evidence type="ECO:0000256" key="6">
    <source>
        <dbReference type="ARBA" id="ARBA00023136"/>
    </source>
</evidence>
<gene>
    <name evidence="10" type="ORF">ACFY1D_11335</name>
</gene>
<keyword evidence="5 7" id="KW-1133">Transmembrane helix</keyword>
<protein>
    <submittedName>
        <fullName evidence="10">ABC transporter ATP-binding protein</fullName>
    </submittedName>
</protein>
<dbReference type="Gene3D" id="3.40.50.300">
    <property type="entry name" value="P-loop containing nucleotide triphosphate hydrolases"/>
    <property type="match status" value="1"/>
</dbReference>